<gene>
    <name evidence="5" type="ORF">D7V64_14685</name>
</gene>
<comment type="caution">
    <text evidence="5">The sequence shown here is derived from an EMBL/GenBank/DDBJ whole genome shotgun (WGS) entry which is preliminary data.</text>
</comment>
<evidence type="ECO:0000313" key="6">
    <source>
        <dbReference type="Proteomes" id="UP000281084"/>
    </source>
</evidence>
<evidence type="ECO:0000256" key="3">
    <source>
        <dbReference type="ARBA" id="ARBA00023125"/>
    </source>
</evidence>
<keyword evidence="2" id="KW-0680">Restriction system</keyword>
<evidence type="ECO:0000259" key="4">
    <source>
        <dbReference type="Pfam" id="PF01420"/>
    </source>
</evidence>
<reference evidence="5 6" key="1">
    <citation type="submission" date="2018-09" db="EMBL/GenBank/DDBJ databases">
        <title>The draft genome of Acinetobacter spp. strains.</title>
        <authorList>
            <person name="Qin J."/>
            <person name="Feng Y."/>
            <person name="Zong Z."/>
        </authorList>
    </citation>
    <scope>NUCLEOTIDE SEQUENCE [LARGE SCALE GENOMIC DNA]</scope>
    <source>
        <strain evidence="5 6">WCHAc060002</strain>
    </source>
</reference>
<dbReference type="PANTHER" id="PTHR30408:SF12">
    <property type="entry name" value="TYPE I RESTRICTION ENZYME MJAVIII SPECIFICITY SUBUNIT"/>
    <property type="match status" value="1"/>
</dbReference>
<dbReference type="GO" id="GO:0009307">
    <property type="term" value="P:DNA restriction-modification system"/>
    <property type="evidence" value="ECO:0007669"/>
    <property type="project" value="UniProtKB-KW"/>
</dbReference>
<proteinExistence type="inferred from homology"/>
<feature type="domain" description="Type I restriction modification DNA specificity" evidence="4">
    <location>
        <begin position="46"/>
        <end position="193"/>
    </location>
</feature>
<dbReference type="InterPro" id="IPR052021">
    <property type="entry name" value="Type-I_RS_S_subunit"/>
</dbReference>
<protein>
    <submittedName>
        <fullName evidence="5">Restriction endonuclease subunit S</fullName>
    </submittedName>
</protein>
<evidence type="ECO:0000256" key="1">
    <source>
        <dbReference type="ARBA" id="ARBA00010923"/>
    </source>
</evidence>
<keyword evidence="3" id="KW-0238">DNA-binding</keyword>
<dbReference type="Gene3D" id="1.10.287.1120">
    <property type="entry name" value="Bipartite methylase S protein"/>
    <property type="match status" value="1"/>
</dbReference>
<accession>A0A3A8FPI6</accession>
<dbReference type="PANTHER" id="PTHR30408">
    <property type="entry name" value="TYPE-1 RESTRICTION ENZYME ECOKI SPECIFICITY PROTEIN"/>
    <property type="match status" value="1"/>
</dbReference>
<dbReference type="CDD" id="cd17283">
    <property type="entry name" value="RMtype1_S_Hpy180ORF7835P_TRD2-CR2_like"/>
    <property type="match status" value="1"/>
</dbReference>
<keyword evidence="5" id="KW-0378">Hydrolase</keyword>
<keyword evidence="5" id="KW-0540">Nuclease</keyword>
<dbReference type="Pfam" id="PF01420">
    <property type="entry name" value="Methylase_S"/>
    <property type="match status" value="2"/>
</dbReference>
<organism evidence="5 6">
    <name type="scientific">Acinetobacter cumulans</name>
    <dbReference type="NCBI Taxonomy" id="2136182"/>
    <lineage>
        <taxon>Bacteria</taxon>
        <taxon>Pseudomonadati</taxon>
        <taxon>Pseudomonadota</taxon>
        <taxon>Gammaproteobacteria</taxon>
        <taxon>Moraxellales</taxon>
        <taxon>Moraxellaceae</taxon>
        <taxon>Acinetobacter</taxon>
    </lineage>
</organism>
<evidence type="ECO:0000256" key="2">
    <source>
        <dbReference type="ARBA" id="ARBA00022747"/>
    </source>
</evidence>
<dbReference type="EMBL" id="RAXZ01000029">
    <property type="protein sequence ID" value="RKG48865.1"/>
    <property type="molecule type" value="Genomic_DNA"/>
</dbReference>
<comment type="similarity">
    <text evidence="1">Belongs to the type-I restriction system S methylase family.</text>
</comment>
<dbReference type="Proteomes" id="UP000281084">
    <property type="component" value="Unassembled WGS sequence"/>
</dbReference>
<feature type="domain" description="Type I restriction modification DNA specificity" evidence="4">
    <location>
        <begin position="267"/>
        <end position="395"/>
    </location>
</feature>
<dbReference type="GO" id="GO:0004519">
    <property type="term" value="F:endonuclease activity"/>
    <property type="evidence" value="ECO:0007669"/>
    <property type="project" value="UniProtKB-KW"/>
</dbReference>
<dbReference type="InterPro" id="IPR000055">
    <property type="entry name" value="Restrct_endonuc_typeI_TRD"/>
</dbReference>
<dbReference type="GO" id="GO:0003677">
    <property type="term" value="F:DNA binding"/>
    <property type="evidence" value="ECO:0007669"/>
    <property type="project" value="UniProtKB-KW"/>
</dbReference>
<dbReference type="CDD" id="cd17266">
    <property type="entry name" value="RMtype1_S_Sau1132ORF3780P-TRD2-CR2_like"/>
    <property type="match status" value="1"/>
</dbReference>
<dbReference type="Gene3D" id="3.90.220.20">
    <property type="entry name" value="DNA methylase specificity domains"/>
    <property type="match status" value="2"/>
</dbReference>
<keyword evidence="5" id="KW-0255">Endonuclease</keyword>
<dbReference type="InterPro" id="IPR044946">
    <property type="entry name" value="Restrct_endonuc_typeI_TRD_sf"/>
</dbReference>
<dbReference type="SUPFAM" id="SSF116734">
    <property type="entry name" value="DNA methylase specificity domain"/>
    <property type="match status" value="2"/>
</dbReference>
<dbReference type="AlphaFoldDB" id="A0A3A8FPI6"/>
<evidence type="ECO:0000313" key="5">
    <source>
        <dbReference type="EMBL" id="RKG48865.1"/>
    </source>
</evidence>
<name>A0A3A8FPI6_9GAMM</name>
<dbReference type="RefSeq" id="WP_120368173.1">
    <property type="nucleotide sequence ID" value="NZ_RAXZ01000029.1"/>
</dbReference>
<sequence>MSQLPRYENYKDSGVQWLGEIPSHWKCLSIKRLTLVKRGASPRPIDNPEYFDDEGEYAWVRIADVTASDKYLLETTQRLSELGSSLSVKMQPDSIFLSIAGSVGKPIITKVKACIHDGFVYFPDWKESINFLYYIFASGQPYLGLGKLGTQLNLNTDTVGNIKIALPPSDEQEAIVDFLDKRLAQVDTLIAKQETLLEKLAEQRVALISHAVTKGLNPDVEMKESGVEWLGKVPKSWCIANLRYFISCNSGDALESSRILRDADEFNNIPVIGGNGLLGFTENSNYKKECIAVGRVGALCGNVHFINYESWINDNALLIKLISDKFNINYLVYLLRSRNLNELASKTAQPLLTGTQVKAEKVCIPLMKEQLEIVRYLDTNLQSLDRLLETVNKTIQTLREYRSTLITQVVTGKIDVRNLKLN</sequence>